<dbReference type="GO" id="GO:0016020">
    <property type="term" value="C:membrane"/>
    <property type="evidence" value="ECO:0007669"/>
    <property type="project" value="UniProtKB-SubCell"/>
</dbReference>
<feature type="transmembrane region" description="Helical" evidence="7">
    <location>
        <begin position="102"/>
        <end position="121"/>
    </location>
</feature>
<dbReference type="InterPro" id="IPR005829">
    <property type="entry name" value="Sugar_transporter_CS"/>
</dbReference>
<evidence type="ECO:0000256" key="1">
    <source>
        <dbReference type="ARBA" id="ARBA00004141"/>
    </source>
</evidence>
<organism evidence="9 10">
    <name type="scientific">Fusarium oxysporum</name>
    <name type="common">Fusarium vascular wilt</name>
    <dbReference type="NCBI Taxonomy" id="5507"/>
    <lineage>
        <taxon>Eukaryota</taxon>
        <taxon>Fungi</taxon>
        <taxon>Dikarya</taxon>
        <taxon>Ascomycota</taxon>
        <taxon>Pezizomycotina</taxon>
        <taxon>Sordariomycetes</taxon>
        <taxon>Hypocreomycetidae</taxon>
        <taxon>Hypocreales</taxon>
        <taxon>Nectriaceae</taxon>
        <taxon>Fusarium</taxon>
        <taxon>Fusarium oxysporum species complex</taxon>
    </lineage>
</organism>
<dbReference type="InterPro" id="IPR036259">
    <property type="entry name" value="MFS_trans_sf"/>
</dbReference>
<dbReference type="VEuPathDB" id="FungiDB:FOXG_11753"/>
<sequence length="269" mass="29474">MQVFRKTSLSRPEGEAGKTWPAIAMGFFVTFGGVLFGYDTGTISGILSMPYWQKLFSTGYMDSDGNPNITTSQESTIVLILSAGTFFGALITALFSDYLGRWPGLIIACWVFNLGIILQTIATAIPILIAGRFFAGIGVGMISTMIPLYQSETAPKWIRGVIIGAYQWAITIGLLLAAVINNTTSMRNNTGSYRIPVAVQFAWSLVLCFGMLVLPKPPRFLVKKDQLEKAACSLGESAVFHPITLPLRLSWPRSRPAIIMRRVLEKRPG</sequence>
<dbReference type="InterPro" id="IPR003663">
    <property type="entry name" value="Sugar/inositol_transpt"/>
</dbReference>
<dbReference type="SUPFAM" id="SSF103473">
    <property type="entry name" value="MFS general substrate transporter"/>
    <property type="match status" value="1"/>
</dbReference>
<dbReference type="VEuPathDB" id="FungiDB:FOMG_17421"/>
<feature type="transmembrane region" description="Helical" evidence="7">
    <location>
        <begin position="161"/>
        <end position="181"/>
    </location>
</feature>
<evidence type="ECO:0000313" key="9">
    <source>
        <dbReference type="EMBL" id="SCO80786.1"/>
    </source>
</evidence>
<dbReference type="VEuPathDB" id="FungiDB:FOZG_17050"/>
<evidence type="ECO:0000256" key="2">
    <source>
        <dbReference type="ARBA" id="ARBA00010992"/>
    </source>
</evidence>
<evidence type="ECO:0000256" key="5">
    <source>
        <dbReference type="ARBA" id="ARBA00022989"/>
    </source>
</evidence>
<dbReference type="InterPro" id="IPR020846">
    <property type="entry name" value="MFS_dom"/>
</dbReference>
<dbReference type="OrthoDB" id="5091057at2759"/>
<dbReference type="Proteomes" id="UP000219369">
    <property type="component" value="Unassembled WGS sequence"/>
</dbReference>
<accession>A0A2H3SWF1</accession>
<name>A0A2H3SWF1_FUSOX</name>
<dbReference type="PRINTS" id="PR00171">
    <property type="entry name" value="SUGRTRNSPORT"/>
</dbReference>
<evidence type="ECO:0000256" key="3">
    <source>
        <dbReference type="ARBA" id="ARBA00022448"/>
    </source>
</evidence>
<dbReference type="PROSITE" id="PS00217">
    <property type="entry name" value="SUGAR_TRANSPORT_2"/>
    <property type="match status" value="1"/>
</dbReference>
<dbReference type="EMBL" id="FMJY01000003">
    <property type="protein sequence ID" value="SCO80786.1"/>
    <property type="molecule type" value="Genomic_DNA"/>
</dbReference>
<evidence type="ECO:0000313" key="10">
    <source>
        <dbReference type="Proteomes" id="UP000219369"/>
    </source>
</evidence>
<gene>
    <name evidence="9" type="ORF">FRV6_04999</name>
</gene>
<evidence type="ECO:0000256" key="6">
    <source>
        <dbReference type="ARBA" id="ARBA00023136"/>
    </source>
</evidence>
<protein>
    <submittedName>
        <fullName evidence="9">Related to RCO3-glucose transporter</fullName>
    </submittedName>
</protein>
<comment type="similarity">
    <text evidence="2">Belongs to the major facilitator superfamily. Sugar transporter (TC 2.A.1.1) family.</text>
</comment>
<feature type="transmembrane region" description="Helical" evidence="7">
    <location>
        <begin position="193"/>
        <end position="214"/>
    </location>
</feature>
<keyword evidence="4 7" id="KW-0812">Transmembrane</keyword>
<dbReference type="Gene3D" id="1.20.1250.20">
    <property type="entry name" value="MFS general substrate transporter like domains"/>
    <property type="match status" value="1"/>
</dbReference>
<evidence type="ECO:0000256" key="7">
    <source>
        <dbReference type="SAM" id="Phobius"/>
    </source>
</evidence>
<feature type="transmembrane region" description="Helical" evidence="7">
    <location>
        <begin position="127"/>
        <end position="149"/>
    </location>
</feature>
<dbReference type="GO" id="GO:0005351">
    <property type="term" value="F:carbohydrate:proton symporter activity"/>
    <property type="evidence" value="ECO:0007669"/>
    <property type="project" value="TreeGrafter"/>
</dbReference>
<dbReference type="PANTHER" id="PTHR48022">
    <property type="entry name" value="PLASTIDIC GLUCOSE TRANSPORTER 4"/>
    <property type="match status" value="1"/>
</dbReference>
<feature type="transmembrane region" description="Helical" evidence="7">
    <location>
        <begin position="20"/>
        <end position="38"/>
    </location>
</feature>
<dbReference type="VEuPathDB" id="FungiDB:FOC4_g10007770"/>
<evidence type="ECO:0000259" key="8">
    <source>
        <dbReference type="PROSITE" id="PS50850"/>
    </source>
</evidence>
<keyword evidence="6 7" id="KW-0472">Membrane</keyword>
<keyword evidence="3" id="KW-0813">Transport</keyword>
<evidence type="ECO:0000256" key="4">
    <source>
        <dbReference type="ARBA" id="ARBA00022692"/>
    </source>
</evidence>
<dbReference type="AlphaFoldDB" id="A0A2H3SWF1"/>
<keyword evidence="5 7" id="KW-1133">Transmembrane helix</keyword>
<dbReference type="VEuPathDB" id="FungiDB:FOC1_g10000369"/>
<feature type="domain" description="Major facilitator superfamily (MFS) profile" evidence="8">
    <location>
        <begin position="25"/>
        <end position="269"/>
    </location>
</feature>
<dbReference type="VEuPathDB" id="FungiDB:FOIG_15019"/>
<feature type="transmembrane region" description="Helical" evidence="7">
    <location>
        <begin position="76"/>
        <end position="95"/>
    </location>
</feature>
<proteinExistence type="inferred from homology"/>
<dbReference type="InterPro" id="IPR050360">
    <property type="entry name" value="MFS_Sugar_Transporters"/>
</dbReference>
<reference evidence="10" key="1">
    <citation type="submission" date="2016-09" db="EMBL/GenBank/DDBJ databases">
        <authorList>
            <person name="Guldener U."/>
        </authorList>
    </citation>
    <scope>NUCLEOTIDE SEQUENCE [LARGE SCALE GENOMIC DNA]</scope>
    <source>
        <strain evidence="10">V64-1</strain>
    </source>
</reference>
<dbReference type="PANTHER" id="PTHR48022:SF17">
    <property type="entry name" value="HEXOSE TRANSPORTER"/>
    <property type="match status" value="1"/>
</dbReference>
<comment type="subcellular location">
    <subcellularLocation>
        <location evidence="1">Membrane</location>
        <topology evidence="1">Multi-pass membrane protein</topology>
    </subcellularLocation>
</comment>
<dbReference type="InterPro" id="IPR005828">
    <property type="entry name" value="MFS_sugar_transport-like"/>
</dbReference>
<dbReference type="PROSITE" id="PS50850">
    <property type="entry name" value="MFS"/>
    <property type="match status" value="1"/>
</dbReference>
<keyword evidence="9" id="KW-0762">Sugar transport</keyword>
<dbReference type="Pfam" id="PF00083">
    <property type="entry name" value="Sugar_tr"/>
    <property type="match status" value="1"/>
</dbReference>